<dbReference type="RefSeq" id="WP_073379666.1">
    <property type="nucleotide sequence ID" value="NZ_FQXS01000087.1"/>
</dbReference>
<protein>
    <recommendedName>
        <fullName evidence="2">Winged helix-turn helix domain-containing protein</fullName>
    </recommendedName>
</protein>
<dbReference type="Pfam" id="PF13592">
    <property type="entry name" value="HTH_33"/>
    <property type="match status" value="1"/>
</dbReference>
<organism evidence="3 4">
    <name type="scientific">Desulfofustis glycolicus DSM 9705</name>
    <dbReference type="NCBI Taxonomy" id="1121409"/>
    <lineage>
        <taxon>Bacteria</taxon>
        <taxon>Pseudomonadati</taxon>
        <taxon>Thermodesulfobacteriota</taxon>
        <taxon>Desulfobulbia</taxon>
        <taxon>Desulfobulbales</taxon>
        <taxon>Desulfocapsaceae</taxon>
        <taxon>Desulfofustis</taxon>
    </lineage>
</organism>
<proteinExistence type="predicted"/>
<gene>
    <name evidence="3" type="ORF">SAMN02745124_04528</name>
</gene>
<keyword evidence="4" id="KW-1185">Reference proteome</keyword>
<name>A0A1M5YWW5_9BACT</name>
<evidence type="ECO:0000256" key="1">
    <source>
        <dbReference type="SAM" id="MobiDB-lite"/>
    </source>
</evidence>
<evidence type="ECO:0000313" key="3">
    <source>
        <dbReference type="EMBL" id="SHI16527.1"/>
    </source>
</evidence>
<feature type="domain" description="Winged helix-turn helix" evidence="2">
    <location>
        <begin position="14"/>
        <end position="54"/>
    </location>
</feature>
<evidence type="ECO:0000259" key="2">
    <source>
        <dbReference type="Pfam" id="PF13592"/>
    </source>
</evidence>
<dbReference type="STRING" id="1121409.SAMN02745124_04528"/>
<dbReference type="EMBL" id="FQXS01000087">
    <property type="protein sequence ID" value="SHI16527.1"/>
    <property type="molecule type" value="Genomic_DNA"/>
</dbReference>
<dbReference type="AlphaFoldDB" id="A0A1M5YWW5"/>
<feature type="region of interest" description="Disordered" evidence="1">
    <location>
        <begin position="46"/>
        <end position="65"/>
    </location>
</feature>
<sequence>MLVDKAPHQLKLAFALWIRDAVRLAIKKKFGIELPLRTITDYLKRAEASPRKSRQGWPRSKTRRN</sequence>
<accession>A0A1M5YWW5</accession>
<dbReference type="InterPro" id="IPR025959">
    <property type="entry name" value="Winged_HTH_dom"/>
</dbReference>
<dbReference type="OrthoDB" id="5504200at2"/>
<dbReference type="Proteomes" id="UP000184139">
    <property type="component" value="Unassembled WGS sequence"/>
</dbReference>
<evidence type="ECO:0000313" key="4">
    <source>
        <dbReference type="Proteomes" id="UP000184139"/>
    </source>
</evidence>
<reference evidence="3 4" key="1">
    <citation type="submission" date="2016-11" db="EMBL/GenBank/DDBJ databases">
        <authorList>
            <person name="Jaros S."/>
            <person name="Januszkiewicz K."/>
            <person name="Wedrychowicz H."/>
        </authorList>
    </citation>
    <scope>NUCLEOTIDE SEQUENCE [LARGE SCALE GENOMIC DNA]</scope>
    <source>
        <strain evidence="3 4">DSM 9705</strain>
    </source>
</reference>